<protein>
    <submittedName>
        <fullName evidence="3">Uncharacterized protein</fullName>
    </submittedName>
</protein>
<dbReference type="EMBL" id="JYDU01000016">
    <property type="protein sequence ID" value="KRX99177.1"/>
    <property type="molecule type" value="Genomic_DNA"/>
</dbReference>
<dbReference type="EMBL" id="JYDV01000008">
    <property type="protein sequence ID" value="KRZ43937.1"/>
    <property type="molecule type" value="Genomic_DNA"/>
</dbReference>
<dbReference type="AlphaFoldDB" id="A0A0V1F6B3"/>
<evidence type="ECO:0000313" key="2">
    <source>
        <dbReference type="EMBL" id="KRY77747.1"/>
    </source>
</evidence>
<name>A0A0V1F6B3_TRIPS</name>
<evidence type="ECO:0000313" key="3">
    <source>
        <dbReference type="EMBL" id="KRY81343.1"/>
    </source>
</evidence>
<comment type="caution">
    <text evidence="3">The sequence shown here is derived from an EMBL/GenBank/DDBJ whole genome shotgun (WGS) entry which is preliminary data.</text>
</comment>
<dbReference type="Proteomes" id="UP000054995">
    <property type="component" value="Unassembled WGS sequence"/>
</dbReference>
<reference evidence="5 6" key="1">
    <citation type="submission" date="2015-01" db="EMBL/GenBank/DDBJ databases">
        <title>Evolution of Trichinella species and genotypes.</title>
        <authorList>
            <person name="Korhonen P.K."/>
            <person name="Edoardo P."/>
            <person name="Giuseppe L.R."/>
            <person name="Gasser R.B."/>
        </authorList>
    </citation>
    <scope>NUCLEOTIDE SEQUENCE [LARGE SCALE GENOMIC DNA]</scope>
    <source>
        <strain evidence="2">ISS13</strain>
        <strain evidence="1">ISS141</strain>
        <strain evidence="4">ISS176</strain>
        <strain evidence="3">ISS470</strain>
    </source>
</reference>
<keyword evidence="7" id="KW-1185">Reference proteome</keyword>
<evidence type="ECO:0000313" key="1">
    <source>
        <dbReference type="EMBL" id="KRX99177.1"/>
    </source>
</evidence>
<accession>A0A0V1F6B3</accession>
<organism evidence="3 7">
    <name type="scientific">Trichinella pseudospiralis</name>
    <name type="common">Parasitic roundworm</name>
    <dbReference type="NCBI Taxonomy" id="6337"/>
    <lineage>
        <taxon>Eukaryota</taxon>
        <taxon>Metazoa</taxon>
        <taxon>Ecdysozoa</taxon>
        <taxon>Nematoda</taxon>
        <taxon>Enoplea</taxon>
        <taxon>Dorylaimia</taxon>
        <taxon>Trichinellida</taxon>
        <taxon>Trichinellidae</taxon>
        <taxon>Trichinella</taxon>
    </lineage>
</organism>
<evidence type="ECO:0000313" key="7">
    <source>
        <dbReference type="Proteomes" id="UP000054995"/>
    </source>
</evidence>
<dbReference type="EMBL" id="JYDT01000239">
    <property type="protein sequence ID" value="KRY81343.1"/>
    <property type="molecule type" value="Genomic_DNA"/>
</dbReference>
<gene>
    <name evidence="2" type="ORF">T4A_4276</name>
    <name evidence="4" type="ORF">T4C_12049</name>
    <name evidence="3" type="ORF">T4D_15187</name>
    <name evidence="1" type="ORF">T4E_11888</name>
</gene>
<proteinExistence type="predicted"/>
<dbReference type="Proteomes" id="UP000054632">
    <property type="component" value="Unassembled WGS sequence"/>
</dbReference>
<sequence>MSAAHLGHGHCLSKISTCPLFCQLDKLKDDMTESLLGVSQRHWHLIHSRTSDLGGHVHGIVKGKAEIPKHNCLTNGSACSFAKKPVNALKINPPPNPNYSQTCNNTKKASARLNQIC</sequence>
<dbReference type="Proteomes" id="UP000054815">
    <property type="component" value="Unassembled WGS sequence"/>
</dbReference>
<dbReference type="Proteomes" id="UP000054826">
    <property type="component" value="Unassembled WGS sequence"/>
</dbReference>
<evidence type="ECO:0000313" key="4">
    <source>
        <dbReference type="EMBL" id="KRZ43937.1"/>
    </source>
</evidence>
<evidence type="ECO:0000313" key="5">
    <source>
        <dbReference type="Proteomes" id="UP000054632"/>
    </source>
</evidence>
<dbReference type="EMBL" id="JYDR01000006">
    <property type="protein sequence ID" value="KRY77747.1"/>
    <property type="molecule type" value="Genomic_DNA"/>
</dbReference>
<evidence type="ECO:0000313" key="6">
    <source>
        <dbReference type="Proteomes" id="UP000054815"/>
    </source>
</evidence>